<keyword evidence="6 19" id="KW-0812">Transmembrane</keyword>
<dbReference type="Pfam" id="PF01219">
    <property type="entry name" value="DAGK_prokar"/>
    <property type="match status" value="1"/>
</dbReference>
<protein>
    <submittedName>
        <fullName evidence="20">Undecaprenol kinase</fullName>
        <ecNumber evidence="20">2.7.1.66</ecNumber>
    </submittedName>
</protein>
<dbReference type="PANTHER" id="PTHR34299">
    <property type="entry name" value="DIACYLGLYCEROL KINASE"/>
    <property type="match status" value="1"/>
</dbReference>
<dbReference type="Gene3D" id="1.10.287.3610">
    <property type="match status" value="1"/>
</dbReference>
<evidence type="ECO:0000256" key="6">
    <source>
        <dbReference type="ARBA" id="ARBA00022692"/>
    </source>
</evidence>
<accession>A0A494WS27</accession>
<evidence type="ECO:0000256" key="12">
    <source>
        <dbReference type="ARBA" id="ARBA00023136"/>
    </source>
</evidence>
<evidence type="ECO:0000256" key="5">
    <source>
        <dbReference type="ARBA" id="ARBA00022679"/>
    </source>
</evidence>
<evidence type="ECO:0000256" key="17">
    <source>
        <dbReference type="PIRSR" id="PIRSR600829-3"/>
    </source>
</evidence>
<feature type="binding site" evidence="18">
    <location>
        <position position="75"/>
    </location>
    <ligand>
        <name>a divalent metal cation</name>
        <dbReference type="ChEBI" id="CHEBI:60240"/>
    </ligand>
</feature>
<proteinExistence type="inferred from homology"/>
<dbReference type="CDD" id="cd14265">
    <property type="entry name" value="UDPK_IM_like"/>
    <property type="match status" value="1"/>
</dbReference>
<keyword evidence="5 20" id="KW-0808">Transferase</keyword>
<evidence type="ECO:0000256" key="2">
    <source>
        <dbReference type="ARBA" id="ARBA00005967"/>
    </source>
</evidence>
<comment type="subcellular location">
    <subcellularLocation>
        <location evidence="1">Cell membrane</location>
        <topology evidence="1">Multi-pass membrane protein</topology>
    </subcellularLocation>
</comment>
<dbReference type="EC" id="2.7.1.66" evidence="20"/>
<evidence type="ECO:0000313" key="20">
    <source>
        <dbReference type="EMBL" id="QBF74856.1"/>
    </source>
</evidence>
<dbReference type="InterPro" id="IPR000829">
    <property type="entry name" value="DAGK"/>
</dbReference>
<dbReference type="OrthoDB" id="9789934at2"/>
<feature type="binding site" evidence="17">
    <location>
        <position position="27"/>
    </location>
    <ligand>
        <name>ATP</name>
        <dbReference type="ChEBI" id="CHEBI:30616"/>
    </ligand>
</feature>
<feature type="transmembrane region" description="Helical" evidence="19">
    <location>
        <begin position="96"/>
        <end position="116"/>
    </location>
</feature>
<reference evidence="20 21" key="1">
    <citation type="journal article" date="2019" name="Appl. Environ. Microbiol.">
        <title>Clostridium scindens ATCC 35704: integration of nutritional requirements, the complete genome sequence, and global transcriptional responses to bile acids.</title>
        <authorList>
            <person name="Devendran S."/>
            <person name="Shrestha R."/>
            <person name="Alves J.M.P."/>
            <person name="Wolf P.G."/>
            <person name="Ly L."/>
            <person name="Hernandez A.G."/>
            <person name="Mendez-Garcia C."/>
            <person name="Inboden A."/>
            <person name="Wiley J."/>
            <person name="Paul O."/>
            <person name="Allen A."/>
            <person name="Springer E."/>
            <person name="Wright C.L."/>
            <person name="Fields C.J."/>
            <person name="Daniel S.L."/>
            <person name="Ridlon J.M."/>
        </authorList>
    </citation>
    <scope>NUCLEOTIDE SEQUENCE [LARGE SCALE GENOMIC DNA]</scope>
    <source>
        <strain evidence="20 21">ATCC 35704</strain>
    </source>
</reference>
<keyword evidence="4" id="KW-0444">Lipid biosynthesis</keyword>
<keyword evidence="14" id="KW-1208">Phospholipid metabolism</keyword>
<keyword evidence="13" id="KW-0594">Phospholipid biosynthesis</keyword>
<dbReference type="GO" id="GO:0005886">
    <property type="term" value="C:plasma membrane"/>
    <property type="evidence" value="ECO:0007669"/>
    <property type="project" value="UniProtKB-SubCell"/>
</dbReference>
<evidence type="ECO:0000256" key="15">
    <source>
        <dbReference type="PIRSR" id="PIRSR600829-1"/>
    </source>
</evidence>
<dbReference type="RefSeq" id="WP_039909707.1">
    <property type="nucleotide sequence ID" value="NZ_CP036170.1"/>
</dbReference>
<dbReference type="AlphaFoldDB" id="A0A494WS27"/>
<keyword evidence="11" id="KW-0443">Lipid metabolism</keyword>
<dbReference type="EMBL" id="CP036170">
    <property type="protein sequence ID" value="QBF74856.1"/>
    <property type="molecule type" value="Genomic_DNA"/>
</dbReference>
<keyword evidence="9 17" id="KW-0067">ATP-binding</keyword>
<comment type="similarity">
    <text evidence="2">Belongs to the bacterial diacylglycerol kinase family.</text>
</comment>
<dbReference type="PANTHER" id="PTHR34299:SF1">
    <property type="entry name" value="DIACYLGLYCEROL KINASE"/>
    <property type="match status" value="1"/>
</dbReference>
<keyword evidence="8 20" id="KW-0418">Kinase</keyword>
<sequence>MKKQKKNPLYKSFRYAFEGIIAGIKKERNMKIHCTAMVLVIAAGIILKLSVTEWCICLVLFGMILALEMVNTAIEAVVDLVTEEYRPLAKLAKDTAAGAVLIASIMAAGAGILIFLPKVLRLVGAL</sequence>
<comment type="cofactor">
    <cofactor evidence="18">
        <name>Mg(2+)</name>
        <dbReference type="ChEBI" id="CHEBI:18420"/>
    </cofactor>
    <text evidence="18">Mn(2+), Zn(2+), Cd(2+) and Co(2+) support activity to lesser extents.</text>
</comment>
<dbReference type="GO" id="GO:0046872">
    <property type="term" value="F:metal ion binding"/>
    <property type="evidence" value="ECO:0007669"/>
    <property type="project" value="UniProtKB-KW"/>
</dbReference>
<name>A0A494WS27_CLOS5</name>
<evidence type="ECO:0000256" key="10">
    <source>
        <dbReference type="ARBA" id="ARBA00022989"/>
    </source>
</evidence>
<gene>
    <name evidence="20" type="primary">dgkA</name>
    <name evidence="20" type="ORF">HDCHBGLK_02264</name>
</gene>
<evidence type="ECO:0000256" key="9">
    <source>
        <dbReference type="ARBA" id="ARBA00022840"/>
    </source>
</evidence>
<evidence type="ECO:0000256" key="1">
    <source>
        <dbReference type="ARBA" id="ARBA00004651"/>
    </source>
</evidence>
<evidence type="ECO:0000256" key="3">
    <source>
        <dbReference type="ARBA" id="ARBA00022475"/>
    </source>
</evidence>
<evidence type="ECO:0000256" key="7">
    <source>
        <dbReference type="ARBA" id="ARBA00022741"/>
    </source>
</evidence>
<feature type="active site" description="Proton acceptor" evidence="15">
    <location>
        <position position="68"/>
    </location>
</feature>
<dbReference type="GO" id="GO:0005524">
    <property type="term" value="F:ATP binding"/>
    <property type="evidence" value="ECO:0007669"/>
    <property type="project" value="UniProtKB-KW"/>
</dbReference>
<evidence type="ECO:0000256" key="18">
    <source>
        <dbReference type="PIRSR" id="PIRSR600829-4"/>
    </source>
</evidence>
<organism evidence="20 21">
    <name type="scientific">Clostridium scindens (strain ATCC 35704 / DSM 5676 / VPI 13733 / 19)</name>
    <dbReference type="NCBI Taxonomy" id="411468"/>
    <lineage>
        <taxon>Bacteria</taxon>
        <taxon>Bacillati</taxon>
        <taxon>Bacillota</taxon>
        <taxon>Clostridia</taxon>
        <taxon>Lachnospirales</taxon>
        <taxon>Lachnospiraceae</taxon>
    </lineage>
</organism>
<feature type="transmembrane region" description="Helical" evidence="19">
    <location>
        <begin position="34"/>
        <end position="67"/>
    </location>
</feature>
<dbReference type="PROSITE" id="PS01069">
    <property type="entry name" value="DAGK_PROKAR"/>
    <property type="match status" value="1"/>
</dbReference>
<keyword evidence="12 19" id="KW-0472">Membrane</keyword>
<feature type="binding site" evidence="16">
    <location>
        <position position="68"/>
    </location>
    <ligand>
        <name>substrate</name>
    </ligand>
</feature>
<dbReference type="KEGG" id="csci:HDCHBGLK_02264"/>
<evidence type="ECO:0000256" key="14">
    <source>
        <dbReference type="ARBA" id="ARBA00023264"/>
    </source>
</evidence>
<evidence type="ECO:0000256" key="8">
    <source>
        <dbReference type="ARBA" id="ARBA00022777"/>
    </source>
</evidence>
<feature type="binding site" evidence="17">
    <location>
        <begin position="93"/>
        <end position="94"/>
    </location>
    <ligand>
        <name>ATP</name>
        <dbReference type="ChEBI" id="CHEBI:30616"/>
    </ligand>
</feature>
<dbReference type="GO" id="GO:0008654">
    <property type="term" value="P:phospholipid biosynthetic process"/>
    <property type="evidence" value="ECO:0007669"/>
    <property type="project" value="UniProtKB-KW"/>
</dbReference>
<dbReference type="GO" id="GO:0036433">
    <property type="term" value="F:di-trans, poly-cis-undecaprenol kinase activity"/>
    <property type="evidence" value="ECO:0007669"/>
    <property type="project" value="UniProtKB-EC"/>
</dbReference>
<evidence type="ECO:0000256" key="4">
    <source>
        <dbReference type="ARBA" id="ARBA00022516"/>
    </source>
</evidence>
<feature type="binding site" evidence="17">
    <location>
        <position position="15"/>
    </location>
    <ligand>
        <name>ATP</name>
        <dbReference type="ChEBI" id="CHEBI:30616"/>
    </ligand>
</feature>
<feature type="binding site" evidence="18">
    <location>
        <position position="27"/>
    </location>
    <ligand>
        <name>a divalent metal cation</name>
        <dbReference type="ChEBI" id="CHEBI:60240"/>
    </ligand>
</feature>
<evidence type="ECO:0000256" key="13">
    <source>
        <dbReference type="ARBA" id="ARBA00023209"/>
    </source>
</evidence>
<evidence type="ECO:0000256" key="19">
    <source>
        <dbReference type="SAM" id="Phobius"/>
    </source>
</evidence>
<evidence type="ECO:0000256" key="16">
    <source>
        <dbReference type="PIRSR" id="PIRSR600829-2"/>
    </source>
</evidence>
<evidence type="ECO:0000313" key="21">
    <source>
        <dbReference type="Proteomes" id="UP000289664"/>
    </source>
</evidence>
<keyword evidence="18" id="KW-0460">Magnesium</keyword>
<keyword evidence="3" id="KW-1003">Cell membrane</keyword>
<keyword evidence="21" id="KW-1185">Reference proteome</keyword>
<dbReference type="InterPro" id="IPR033717">
    <property type="entry name" value="UDPK"/>
</dbReference>
<evidence type="ECO:0000256" key="11">
    <source>
        <dbReference type="ARBA" id="ARBA00023098"/>
    </source>
</evidence>
<dbReference type="GeneID" id="62696467"/>
<keyword evidence="18" id="KW-0479">Metal-binding</keyword>
<dbReference type="Proteomes" id="UP000289664">
    <property type="component" value="Chromosome"/>
</dbReference>
<dbReference type="InterPro" id="IPR036945">
    <property type="entry name" value="DAGK_sf"/>
</dbReference>
<keyword evidence="7 17" id="KW-0547">Nucleotide-binding</keyword>
<feature type="binding site" evidence="17">
    <location>
        <position position="75"/>
    </location>
    <ligand>
        <name>ATP</name>
        <dbReference type="ChEBI" id="CHEBI:30616"/>
    </ligand>
</feature>
<keyword evidence="10 19" id="KW-1133">Transmembrane helix</keyword>